<keyword evidence="5 7" id="KW-1133">Transmembrane helix</keyword>
<dbReference type="Proteomes" id="UP000070678">
    <property type="component" value="Unassembled WGS sequence"/>
</dbReference>
<keyword evidence="6 7" id="KW-0472">Membrane</keyword>
<comment type="subcellular location">
    <subcellularLocation>
        <location evidence="1">Membrane</location>
        <topology evidence="1">Multi-pass membrane protein</topology>
    </subcellularLocation>
</comment>
<evidence type="ECO:0000256" key="2">
    <source>
        <dbReference type="ARBA" id="ARBA00022448"/>
    </source>
</evidence>
<evidence type="ECO:0000256" key="5">
    <source>
        <dbReference type="ARBA" id="ARBA00022989"/>
    </source>
</evidence>
<dbReference type="GO" id="GO:0055085">
    <property type="term" value="P:transmembrane transport"/>
    <property type="evidence" value="ECO:0007669"/>
    <property type="project" value="InterPro"/>
</dbReference>
<dbReference type="FunFam" id="1.20.1740.10:FF:000001">
    <property type="entry name" value="Amino acid permease"/>
    <property type="match status" value="1"/>
</dbReference>
<name>A0A139NZ35_STROR</name>
<feature type="transmembrane region" description="Helical" evidence="7">
    <location>
        <begin position="289"/>
        <end position="309"/>
    </location>
</feature>
<sequence>MSEKIENHQFEGEGEFQRKMTSRHLFMLSLGGVIGTGLFLSSGYTIAQAGPLGAILSYLVGAVVVYLVMLSLGELAVAMPVTGSFHTYATKFISPGTGFTVAWLYWLCWTVALGTEFLGAGLLMGRWFPDIPAWIFATIFALVIFGLNALSVRFFAEAEFYFSSIKVIAIVLFILLGLGAIFGVLPLAGQSEAPYFSNLISHGAFPNGIMAVVSVMLAVNYAFSGTELIGIAAGETDNPKEAVPRAIKTTIGRLVIFFVLTILVLASLLPLEEAGVTQAPFVTVFDKIGIPYAADIMNFVILTSILSAGNSGLYASSRMLWSLANEGMISKKVVKINQHGVPMRALLLSMIGAVLALFASIYAADTVFLALVSIAGFAVVVVWLSIPLAQIRFRKEWLKEHSENELAYKTPFNPYLPYVTILLLIVSIIGIALDESQRPGLYFGLPFMAVTYLYYYLVHKKW</sequence>
<dbReference type="EMBL" id="LQNX01000050">
    <property type="protein sequence ID" value="KXT81235.1"/>
    <property type="molecule type" value="Genomic_DNA"/>
</dbReference>
<dbReference type="AlphaFoldDB" id="A0A139NZ35"/>
<evidence type="ECO:0000256" key="7">
    <source>
        <dbReference type="SAM" id="Phobius"/>
    </source>
</evidence>
<dbReference type="InterPro" id="IPR004841">
    <property type="entry name" value="AA-permease/SLC12A_dom"/>
</dbReference>
<feature type="transmembrane region" description="Helical" evidence="7">
    <location>
        <begin position="25"/>
        <end position="46"/>
    </location>
</feature>
<feature type="transmembrane region" description="Helical" evidence="7">
    <location>
        <begin position="439"/>
        <end position="458"/>
    </location>
</feature>
<feature type="transmembrane region" description="Helical" evidence="7">
    <location>
        <begin position="208"/>
        <end position="230"/>
    </location>
</feature>
<evidence type="ECO:0000259" key="8">
    <source>
        <dbReference type="Pfam" id="PF00324"/>
    </source>
</evidence>
<evidence type="ECO:0000256" key="6">
    <source>
        <dbReference type="ARBA" id="ARBA00023136"/>
    </source>
</evidence>
<dbReference type="PANTHER" id="PTHR43495">
    <property type="entry name" value="GABA PERMEASE"/>
    <property type="match status" value="1"/>
</dbReference>
<evidence type="ECO:0000313" key="10">
    <source>
        <dbReference type="Proteomes" id="UP000070678"/>
    </source>
</evidence>
<dbReference type="PIRSF" id="PIRSF006060">
    <property type="entry name" value="AA_transporter"/>
    <property type="match status" value="1"/>
</dbReference>
<proteinExistence type="predicted"/>
<dbReference type="Gene3D" id="1.20.1740.10">
    <property type="entry name" value="Amino acid/polyamine transporter I"/>
    <property type="match status" value="1"/>
</dbReference>
<feature type="transmembrane region" description="Helical" evidence="7">
    <location>
        <begin position="167"/>
        <end position="188"/>
    </location>
</feature>
<dbReference type="PATRIC" id="fig|1303.78.peg.881"/>
<feature type="transmembrane region" description="Helical" evidence="7">
    <location>
        <begin position="131"/>
        <end position="155"/>
    </location>
</feature>
<keyword evidence="3 7" id="KW-0812">Transmembrane</keyword>
<keyword evidence="2" id="KW-0813">Transport</keyword>
<comment type="caution">
    <text evidence="9">The sequence shown here is derived from an EMBL/GenBank/DDBJ whole genome shotgun (WGS) entry which is preliminary data.</text>
</comment>
<feature type="transmembrane region" description="Helical" evidence="7">
    <location>
        <begin position="58"/>
        <end position="82"/>
    </location>
</feature>
<feature type="transmembrane region" description="Helical" evidence="7">
    <location>
        <begin position="251"/>
        <end position="269"/>
    </location>
</feature>
<evidence type="ECO:0000313" key="9">
    <source>
        <dbReference type="EMBL" id="KXT81235.1"/>
    </source>
</evidence>
<gene>
    <name evidence="9" type="ORF">SORDD15_00821</name>
</gene>
<organism evidence="9 10">
    <name type="scientific">Streptococcus oralis</name>
    <dbReference type="NCBI Taxonomy" id="1303"/>
    <lineage>
        <taxon>Bacteria</taxon>
        <taxon>Bacillati</taxon>
        <taxon>Bacillota</taxon>
        <taxon>Bacilli</taxon>
        <taxon>Lactobacillales</taxon>
        <taxon>Streptococcaceae</taxon>
        <taxon>Streptococcus</taxon>
    </lineage>
</organism>
<evidence type="ECO:0000256" key="4">
    <source>
        <dbReference type="ARBA" id="ARBA00022970"/>
    </source>
</evidence>
<reference evidence="9 10" key="1">
    <citation type="submission" date="2016-01" db="EMBL/GenBank/DDBJ databases">
        <title>Highly variable Streptococcus oralis are common among viridans streptococci isolated from primates.</title>
        <authorList>
            <person name="Denapaite D."/>
            <person name="Rieger M."/>
            <person name="Koendgen S."/>
            <person name="Brueckner R."/>
            <person name="Ochigava I."/>
            <person name="Kappeler P."/>
            <person name="Maetz-Rensing K."/>
            <person name="Leendertz F."/>
            <person name="Hakenbeck R."/>
        </authorList>
    </citation>
    <scope>NUCLEOTIDE SEQUENCE [LARGE SCALE GENOMIC DNA]</scope>
    <source>
        <strain evidence="9 10">DD15</strain>
    </source>
</reference>
<dbReference type="GO" id="GO:0016020">
    <property type="term" value="C:membrane"/>
    <property type="evidence" value="ECO:0007669"/>
    <property type="project" value="UniProtKB-SubCell"/>
</dbReference>
<feature type="transmembrane region" description="Helical" evidence="7">
    <location>
        <begin position="412"/>
        <end position="433"/>
    </location>
</feature>
<dbReference type="Pfam" id="PF00324">
    <property type="entry name" value="AA_permease"/>
    <property type="match status" value="1"/>
</dbReference>
<evidence type="ECO:0000256" key="3">
    <source>
        <dbReference type="ARBA" id="ARBA00022692"/>
    </source>
</evidence>
<evidence type="ECO:0000256" key="1">
    <source>
        <dbReference type="ARBA" id="ARBA00004141"/>
    </source>
</evidence>
<accession>A0A139NZ35</accession>
<dbReference type="PROSITE" id="PS00218">
    <property type="entry name" value="AMINO_ACID_PERMEASE_1"/>
    <property type="match status" value="1"/>
</dbReference>
<feature type="domain" description="Amino acid permease/ SLC12A" evidence="8">
    <location>
        <begin position="24"/>
        <end position="450"/>
    </location>
</feature>
<dbReference type="InterPro" id="IPR004840">
    <property type="entry name" value="Amino_acid_permease_CS"/>
</dbReference>
<feature type="transmembrane region" description="Helical" evidence="7">
    <location>
        <begin position="370"/>
        <end position="391"/>
    </location>
</feature>
<dbReference type="PANTHER" id="PTHR43495:SF5">
    <property type="entry name" value="GAMMA-AMINOBUTYRIC ACID PERMEASE"/>
    <property type="match status" value="1"/>
</dbReference>
<feature type="transmembrane region" description="Helical" evidence="7">
    <location>
        <begin position="345"/>
        <end position="364"/>
    </location>
</feature>
<keyword evidence="4" id="KW-0029">Amino-acid transport</keyword>
<dbReference type="GO" id="GO:0006865">
    <property type="term" value="P:amino acid transport"/>
    <property type="evidence" value="ECO:0007669"/>
    <property type="project" value="UniProtKB-KW"/>
</dbReference>
<protein>
    <submittedName>
        <fullName evidence="9">Arginine permease RocE</fullName>
    </submittedName>
</protein>